<proteinExistence type="predicted"/>
<evidence type="ECO:0000313" key="1">
    <source>
        <dbReference type="EnsemblPlants" id="OPUNC02G09870.2"/>
    </source>
</evidence>
<dbReference type="PANTHER" id="PTHR47165:SF4">
    <property type="entry name" value="OS03G0429900 PROTEIN"/>
    <property type="match status" value="1"/>
</dbReference>
<dbReference type="Gramene" id="OPUNC02G09870.2">
    <property type="protein sequence ID" value="OPUNC02G09870.2"/>
    <property type="gene ID" value="OPUNC02G09870"/>
</dbReference>
<sequence>MVAGNSSGFYGRKTPISFLGATGVPVEAQFLSIAADDKSVLHGGQLRNYSSTSMSNESLNSATNRFPSIKKVQYCCVRCAQEGAKACMNKKNNHIYAEIPRDIVDQISPLLEEGKVHRIHRFGVERSKPNFKVVEGPFMIKFTARTSIEEMTTGPPNFPMFTYSLVPLDKLHLYSNKSTRFIGMNKILQKYTYFTCLLY</sequence>
<dbReference type="Gene3D" id="2.40.50.140">
    <property type="entry name" value="Nucleic acid-binding proteins"/>
    <property type="match status" value="1"/>
</dbReference>
<dbReference type="AlphaFoldDB" id="A0A0E0JY39"/>
<dbReference type="InterPro" id="IPR012340">
    <property type="entry name" value="NA-bd_OB-fold"/>
</dbReference>
<dbReference type="EnsemblPlants" id="OPUNC02G09870.2">
    <property type="protein sequence ID" value="OPUNC02G09870.2"/>
    <property type="gene ID" value="OPUNC02G09870"/>
</dbReference>
<dbReference type="HOGENOM" id="CLU_1374176_0_0_1"/>
<organism evidence="1">
    <name type="scientific">Oryza punctata</name>
    <name type="common">Red rice</name>
    <dbReference type="NCBI Taxonomy" id="4537"/>
    <lineage>
        <taxon>Eukaryota</taxon>
        <taxon>Viridiplantae</taxon>
        <taxon>Streptophyta</taxon>
        <taxon>Embryophyta</taxon>
        <taxon>Tracheophyta</taxon>
        <taxon>Spermatophyta</taxon>
        <taxon>Magnoliopsida</taxon>
        <taxon>Liliopsida</taxon>
        <taxon>Poales</taxon>
        <taxon>Poaceae</taxon>
        <taxon>BOP clade</taxon>
        <taxon>Oryzoideae</taxon>
        <taxon>Oryzeae</taxon>
        <taxon>Oryzinae</taxon>
        <taxon>Oryza</taxon>
    </lineage>
</organism>
<protein>
    <submittedName>
        <fullName evidence="1">Uncharacterized protein</fullName>
    </submittedName>
</protein>
<name>A0A0E0JY39_ORYPU</name>
<dbReference type="Proteomes" id="UP000026962">
    <property type="component" value="Chromosome 2"/>
</dbReference>
<evidence type="ECO:0000313" key="2">
    <source>
        <dbReference type="Proteomes" id="UP000026962"/>
    </source>
</evidence>
<reference evidence="1" key="2">
    <citation type="submission" date="2018-05" db="EMBL/GenBank/DDBJ databases">
        <title>OpunRS2 (Oryza punctata Reference Sequence Version 2).</title>
        <authorList>
            <person name="Zhang J."/>
            <person name="Kudrna D."/>
            <person name="Lee S."/>
            <person name="Talag J."/>
            <person name="Welchert J."/>
            <person name="Wing R.A."/>
        </authorList>
    </citation>
    <scope>NUCLEOTIDE SEQUENCE [LARGE SCALE GENOMIC DNA]</scope>
</reference>
<keyword evidence="2" id="KW-1185">Reference proteome</keyword>
<dbReference type="PANTHER" id="PTHR47165">
    <property type="entry name" value="OS03G0429900 PROTEIN"/>
    <property type="match status" value="1"/>
</dbReference>
<accession>A0A0E0JY39</accession>
<reference evidence="1" key="1">
    <citation type="submission" date="2015-04" db="UniProtKB">
        <authorList>
            <consortium name="EnsemblPlants"/>
        </authorList>
    </citation>
    <scope>IDENTIFICATION</scope>
</reference>